<dbReference type="RefSeq" id="WP_058482968.1">
    <property type="nucleotide sequence ID" value="NZ_CAAAII010000003.1"/>
</dbReference>
<evidence type="ECO:0000313" key="16">
    <source>
        <dbReference type="Proteomes" id="UP000054877"/>
    </source>
</evidence>
<evidence type="ECO:0000256" key="8">
    <source>
        <dbReference type="ARBA" id="ARBA00023053"/>
    </source>
</evidence>
<keyword evidence="10 14" id="KW-0472">Membrane</keyword>
<gene>
    <name evidence="15" type="primary">putP</name>
    <name evidence="15" type="ORF">Lspi_1035</name>
</gene>
<evidence type="ECO:0000313" key="15">
    <source>
        <dbReference type="EMBL" id="KTD64868.1"/>
    </source>
</evidence>
<feature type="transmembrane region" description="Helical" evidence="14">
    <location>
        <begin position="278"/>
        <end position="298"/>
    </location>
</feature>
<dbReference type="InterPro" id="IPR001734">
    <property type="entry name" value="Na/solute_symporter"/>
</dbReference>
<evidence type="ECO:0000256" key="11">
    <source>
        <dbReference type="ARBA" id="ARBA00023201"/>
    </source>
</evidence>
<keyword evidence="6 14" id="KW-0769">Symport</keyword>
<keyword evidence="3 14" id="KW-0813">Transport</keyword>
<evidence type="ECO:0000256" key="7">
    <source>
        <dbReference type="ARBA" id="ARBA00022989"/>
    </source>
</evidence>
<dbReference type="GO" id="GO:0005298">
    <property type="term" value="F:proline:sodium symporter activity"/>
    <property type="evidence" value="ECO:0007669"/>
    <property type="project" value="UniProtKB-UniRule"/>
</dbReference>
<dbReference type="Pfam" id="PF00474">
    <property type="entry name" value="SSF"/>
    <property type="match status" value="1"/>
</dbReference>
<comment type="caution">
    <text evidence="14">Lacks conserved residue(s) required for the propagation of feature annotation.</text>
</comment>
<keyword evidence="14" id="KW-0997">Cell inner membrane</keyword>
<evidence type="ECO:0000256" key="14">
    <source>
        <dbReference type="RuleBase" id="RU366012"/>
    </source>
</evidence>
<keyword evidence="7 14" id="KW-1133">Transmembrane helix</keyword>
<dbReference type="EMBL" id="LNYX01000012">
    <property type="protein sequence ID" value="KTD64868.1"/>
    <property type="molecule type" value="Genomic_DNA"/>
</dbReference>
<feature type="transmembrane region" description="Helical" evidence="14">
    <location>
        <begin position="230"/>
        <end position="252"/>
    </location>
</feature>
<evidence type="ECO:0000256" key="4">
    <source>
        <dbReference type="ARBA" id="ARBA00022475"/>
    </source>
</evidence>
<comment type="caution">
    <text evidence="15">The sequence shown here is derived from an EMBL/GenBank/DDBJ whole genome shotgun (WGS) entry which is preliminary data.</text>
</comment>
<dbReference type="STRING" id="452.Lspi_1035"/>
<evidence type="ECO:0000256" key="1">
    <source>
        <dbReference type="ARBA" id="ARBA00004651"/>
    </source>
</evidence>
<organism evidence="15 16">
    <name type="scientific">Legionella spiritensis</name>
    <dbReference type="NCBI Taxonomy" id="452"/>
    <lineage>
        <taxon>Bacteria</taxon>
        <taxon>Pseudomonadati</taxon>
        <taxon>Pseudomonadota</taxon>
        <taxon>Gammaproteobacteria</taxon>
        <taxon>Legionellales</taxon>
        <taxon>Legionellaceae</taxon>
        <taxon>Legionella</taxon>
    </lineage>
</organism>
<dbReference type="PATRIC" id="fig|452.5.peg.1134"/>
<keyword evidence="5 14" id="KW-0812">Transmembrane</keyword>
<dbReference type="Proteomes" id="UP000054877">
    <property type="component" value="Unassembled WGS sequence"/>
</dbReference>
<feature type="transmembrane region" description="Helical" evidence="14">
    <location>
        <begin position="157"/>
        <end position="175"/>
    </location>
</feature>
<dbReference type="PROSITE" id="PS50283">
    <property type="entry name" value="NA_SOLUT_SYMP_3"/>
    <property type="match status" value="1"/>
</dbReference>
<proteinExistence type="inferred from homology"/>
<dbReference type="PANTHER" id="PTHR48086">
    <property type="entry name" value="SODIUM/PROLINE SYMPORTER-RELATED"/>
    <property type="match status" value="1"/>
</dbReference>
<comment type="similarity">
    <text evidence="2 13">Belongs to the sodium:solute symporter (SSF) (TC 2.A.21) family.</text>
</comment>
<evidence type="ECO:0000256" key="5">
    <source>
        <dbReference type="ARBA" id="ARBA00022692"/>
    </source>
</evidence>
<dbReference type="GO" id="GO:0015824">
    <property type="term" value="P:proline transport"/>
    <property type="evidence" value="ECO:0007669"/>
    <property type="project" value="UniProtKB-UniRule"/>
</dbReference>
<feature type="transmembrane region" description="Helical" evidence="14">
    <location>
        <begin position="318"/>
        <end position="339"/>
    </location>
</feature>
<keyword evidence="8 14" id="KW-0915">Sodium</keyword>
<reference evidence="15 16" key="1">
    <citation type="submission" date="2015-11" db="EMBL/GenBank/DDBJ databases">
        <title>Genomic analysis of 38 Legionella species identifies large and diverse effector repertoires.</title>
        <authorList>
            <person name="Burstein D."/>
            <person name="Amaro F."/>
            <person name="Zusman T."/>
            <person name="Lifshitz Z."/>
            <person name="Cohen O."/>
            <person name="Gilbert J.A."/>
            <person name="Pupko T."/>
            <person name="Shuman H.A."/>
            <person name="Segal G."/>
        </authorList>
    </citation>
    <scope>NUCLEOTIDE SEQUENCE [LARGE SCALE GENOMIC DNA]</scope>
    <source>
        <strain evidence="15 16">Mt.St.Helens-9</strain>
    </source>
</reference>
<protein>
    <recommendedName>
        <fullName evidence="14">Sodium/proline symporter</fullName>
    </recommendedName>
    <alternativeName>
        <fullName evidence="14">Proline permease</fullName>
    </alternativeName>
</protein>
<dbReference type="GO" id="GO:0031402">
    <property type="term" value="F:sodium ion binding"/>
    <property type="evidence" value="ECO:0007669"/>
    <property type="project" value="UniProtKB-UniRule"/>
</dbReference>
<sequence>MVLFSFCFFLLLFVIIGVFSILENKHTSDDYLIANRNVKPWMAALSAVATNNSGYMFIGMIGFTYIAGLSSIWLLVGWISGDFLSSSFIHKKLRIQTEKKNAISYASLLSYWQETDFRWMRILGGVITVLFLGTYAAAQLKAGSKALYVMFGWDYSAGAIIGALIVLAYCFAGGIRASIWTDVAQSFVMITAMTILFFTSLADVGGIKSFLVQLNQVSPGYSDFFPSDMFFGPFLGPILLILGWLFAGFGVIGQPHIMIRFMAINNADNMGRTRTYYYIWYTCFYLLTFGTGLMARLLMPDVGIFDEELALPLLAKTLLSDFFVGLILAGLFAATMSTADSQILSCTASISQDLKLNKSNAYWLNKLITIVVAVLALSIALHGNESVFQLVLIAWSALASAFAPLLTVYALGGKPRQSTAIAMMLTGLAAMLCWHYRGYSEDVYEIMPGILAGFIPFGLQTVWEKWEEHQHRAGYNQNDHPG</sequence>
<feature type="transmembrane region" description="Helical" evidence="14">
    <location>
        <begin position="360"/>
        <end position="381"/>
    </location>
</feature>
<dbReference type="InterPro" id="IPR011851">
    <property type="entry name" value="Na/Pro_symporter"/>
</dbReference>
<dbReference type="GO" id="GO:0005886">
    <property type="term" value="C:plasma membrane"/>
    <property type="evidence" value="ECO:0007669"/>
    <property type="project" value="UniProtKB-SubCell"/>
</dbReference>
<evidence type="ECO:0000256" key="13">
    <source>
        <dbReference type="RuleBase" id="RU362091"/>
    </source>
</evidence>
<comment type="catalytic activity">
    <reaction evidence="12">
        <text>L-proline(in) + Na(+)(in) = L-proline(out) + Na(+)(out)</text>
        <dbReference type="Rhea" id="RHEA:28967"/>
        <dbReference type="ChEBI" id="CHEBI:29101"/>
        <dbReference type="ChEBI" id="CHEBI:60039"/>
    </reaction>
</comment>
<keyword evidence="11 14" id="KW-0739">Sodium transport</keyword>
<evidence type="ECO:0000256" key="9">
    <source>
        <dbReference type="ARBA" id="ARBA00023065"/>
    </source>
</evidence>
<evidence type="ECO:0000256" key="3">
    <source>
        <dbReference type="ARBA" id="ARBA00022448"/>
    </source>
</evidence>
<comment type="function">
    <text evidence="14">Catalyzes the sodium-dependent uptake of extracellular L-proline.</text>
</comment>
<name>A0A0W0Z6W0_LEGSP</name>
<keyword evidence="9 14" id="KW-0406">Ion transport</keyword>
<comment type="subcellular location">
    <subcellularLocation>
        <location evidence="14">Cell inner membrane</location>
        <topology evidence="14">Multi-pass membrane protein</topology>
    </subcellularLocation>
    <subcellularLocation>
        <location evidence="1">Cell membrane</location>
        <topology evidence="1">Multi-pass membrane protein</topology>
    </subcellularLocation>
</comment>
<feature type="transmembrane region" description="Helical" evidence="14">
    <location>
        <begin position="119"/>
        <end position="137"/>
    </location>
</feature>
<dbReference type="Gene3D" id="1.20.1730.10">
    <property type="entry name" value="Sodium/glucose cotransporter"/>
    <property type="match status" value="1"/>
</dbReference>
<keyword evidence="16" id="KW-1185">Reference proteome</keyword>
<dbReference type="PANTHER" id="PTHR48086:SF3">
    <property type="entry name" value="SODIUM_PROLINE SYMPORTER"/>
    <property type="match status" value="1"/>
</dbReference>
<feature type="transmembrane region" description="Helical" evidence="14">
    <location>
        <begin position="187"/>
        <end position="210"/>
    </location>
</feature>
<dbReference type="CDD" id="cd11475">
    <property type="entry name" value="SLC5sbd_PutP"/>
    <property type="match status" value="1"/>
</dbReference>
<evidence type="ECO:0000256" key="6">
    <source>
        <dbReference type="ARBA" id="ARBA00022847"/>
    </source>
</evidence>
<evidence type="ECO:0000256" key="12">
    <source>
        <dbReference type="ARBA" id="ARBA00033708"/>
    </source>
</evidence>
<accession>A0A0W0Z6W0</accession>
<dbReference type="InterPro" id="IPR038377">
    <property type="entry name" value="Na/Glc_symporter_sf"/>
</dbReference>
<dbReference type="AlphaFoldDB" id="A0A0W0Z6W0"/>
<dbReference type="OrthoDB" id="9789704at2"/>
<keyword evidence="14" id="KW-0029">Amino-acid transport</keyword>
<keyword evidence="4" id="KW-1003">Cell membrane</keyword>
<evidence type="ECO:0000256" key="2">
    <source>
        <dbReference type="ARBA" id="ARBA00006434"/>
    </source>
</evidence>
<feature type="transmembrane region" description="Helical" evidence="14">
    <location>
        <begin position="387"/>
        <end position="412"/>
    </location>
</feature>
<feature type="transmembrane region" description="Helical" evidence="14">
    <location>
        <begin position="55"/>
        <end position="84"/>
    </location>
</feature>
<dbReference type="InterPro" id="IPR050277">
    <property type="entry name" value="Sodium:Solute_Symporter"/>
</dbReference>
<evidence type="ECO:0000256" key="10">
    <source>
        <dbReference type="ARBA" id="ARBA00023136"/>
    </source>
</evidence>